<evidence type="ECO:0000313" key="2">
    <source>
        <dbReference type="EMBL" id="OCF32795.1"/>
    </source>
</evidence>
<dbReference type="Pfam" id="PF04031">
    <property type="entry name" value="Las1"/>
    <property type="match status" value="1"/>
</dbReference>
<feature type="region of interest" description="Disordered" evidence="1">
    <location>
        <begin position="410"/>
        <end position="443"/>
    </location>
</feature>
<gene>
    <name evidence="2" type="ORF">I316_05431</name>
</gene>
<evidence type="ECO:0000256" key="1">
    <source>
        <dbReference type="SAM" id="MobiDB-lite"/>
    </source>
</evidence>
<name>A0A1B9GPQ3_9TREE</name>
<dbReference type="GO" id="GO:0000470">
    <property type="term" value="P:maturation of LSU-rRNA"/>
    <property type="evidence" value="ECO:0007669"/>
    <property type="project" value="TreeGrafter"/>
</dbReference>
<organism evidence="2 3">
    <name type="scientific">Kwoniella heveanensis BCC8398</name>
    <dbReference type="NCBI Taxonomy" id="1296120"/>
    <lineage>
        <taxon>Eukaryota</taxon>
        <taxon>Fungi</taxon>
        <taxon>Dikarya</taxon>
        <taxon>Basidiomycota</taxon>
        <taxon>Agaricomycotina</taxon>
        <taxon>Tremellomycetes</taxon>
        <taxon>Tremellales</taxon>
        <taxon>Cryptococcaceae</taxon>
        <taxon>Kwoniella</taxon>
    </lineage>
</organism>
<evidence type="ECO:0008006" key="4">
    <source>
        <dbReference type="Google" id="ProtNLM"/>
    </source>
</evidence>
<dbReference type="EMBL" id="KV700128">
    <property type="protein sequence ID" value="OCF32795.1"/>
    <property type="molecule type" value="Genomic_DNA"/>
</dbReference>
<sequence length="558" mass="60804">MKAPKRTPWANQVELEELYEMLFAPSADVESRKRGIARMSIYISSPSCPTFIHLLHSLVSLELVSYPPATTEDAQRLRLGLGMGIVRFVNSLVDPLQTGPYARPISHLAATLSLPPALIALRHRATHEDLPPLSLLHSALGQCISYLHHYSFLPLLSSSSSSSAAGAAVPPGMAARMEAGKKRVEGLVKRWKRVQKVRLRDKEVREEDETALEVKRIKKALQVEDAGVIVDVLIGQGGLVPIADKKRASLKSSTPPTPSLKIWLPLLRHLASTSHPDLPAVLSSRILDVLLNPGESHSRSVFGGDGIGQLFGGNVNGAESMTMKDQEQDRDSFRWGLATWLIYLWSQGQGRKQSETQTQSSLGEPVTSLEISVEDKMGSLRRLLASLLDLHEDVVIRKLYSKITDLQNSSLPASAASSSTRQANNNNLNGLMDLLPPRVDNKAEDDEPELLGLEVDADVTVDVDASRAGANEEEDMGEVGVMQVRLAQFEEMLSARKAQQSKLAGTIHPTSTSTSISNANADLNIGQADGMDEDSPSAPGWRRLTAQEWRPCPIGCVE</sequence>
<dbReference type="PANTHER" id="PTHR15002:SF0">
    <property type="entry name" value="RIBOSOMAL BIOGENESIS PROTEIN LAS1L"/>
    <property type="match status" value="1"/>
</dbReference>
<dbReference type="InterPro" id="IPR007174">
    <property type="entry name" value="Las1"/>
</dbReference>
<dbReference type="STRING" id="1296120.A0A1B9GPQ3"/>
<dbReference type="Proteomes" id="UP000092666">
    <property type="component" value="Unassembled WGS sequence"/>
</dbReference>
<dbReference type="GO" id="GO:0090730">
    <property type="term" value="C:Las1 complex"/>
    <property type="evidence" value="ECO:0007669"/>
    <property type="project" value="InterPro"/>
</dbReference>
<dbReference type="GO" id="GO:0030687">
    <property type="term" value="C:preribosome, large subunit precursor"/>
    <property type="evidence" value="ECO:0007669"/>
    <property type="project" value="TreeGrafter"/>
</dbReference>
<dbReference type="GO" id="GO:0000460">
    <property type="term" value="P:maturation of 5.8S rRNA"/>
    <property type="evidence" value="ECO:0007669"/>
    <property type="project" value="TreeGrafter"/>
</dbReference>
<dbReference type="OrthoDB" id="10263222at2759"/>
<feature type="compositionally biased region" description="Low complexity" evidence="1">
    <location>
        <begin position="410"/>
        <end position="435"/>
    </location>
</feature>
<dbReference type="AlphaFoldDB" id="A0A1B9GPQ3"/>
<accession>A0A1B9GPQ3</accession>
<protein>
    <recommendedName>
        <fullName evidence="4">Las1-domain-containing protein</fullName>
    </recommendedName>
</protein>
<reference evidence="3" key="2">
    <citation type="submission" date="2013-12" db="EMBL/GenBank/DDBJ databases">
        <title>Evolution of pathogenesis and genome organization in the Tremellales.</title>
        <authorList>
            <person name="Cuomo C."/>
            <person name="Litvintseva A."/>
            <person name="Heitman J."/>
            <person name="Chen Y."/>
            <person name="Sun S."/>
            <person name="Springer D."/>
            <person name="Dromer F."/>
            <person name="Young S."/>
            <person name="Zeng Q."/>
            <person name="Chapman S."/>
            <person name="Gujja S."/>
            <person name="Saif S."/>
            <person name="Birren B."/>
        </authorList>
    </citation>
    <scope>NUCLEOTIDE SEQUENCE [LARGE SCALE GENOMIC DNA]</scope>
    <source>
        <strain evidence="3">BCC8398</strain>
    </source>
</reference>
<proteinExistence type="predicted"/>
<dbReference type="GO" id="GO:0004519">
    <property type="term" value="F:endonuclease activity"/>
    <property type="evidence" value="ECO:0007669"/>
    <property type="project" value="InterPro"/>
</dbReference>
<keyword evidence="3" id="KW-1185">Reference proteome</keyword>
<evidence type="ECO:0000313" key="3">
    <source>
        <dbReference type="Proteomes" id="UP000092666"/>
    </source>
</evidence>
<dbReference type="PANTHER" id="PTHR15002">
    <property type="entry name" value="RIBOSOMAL BIOGENESIS PROTEIN LAS1L"/>
    <property type="match status" value="1"/>
</dbReference>
<reference evidence="2 3" key="1">
    <citation type="submission" date="2013-07" db="EMBL/GenBank/DDBJ databases">
        <title>The Genome Sequence of Cryptococcus heveanensis BCC8398.</title>
        <authorList>
            <consortium name="The Broad Institute Genome Sequencing Platform"/>
            <person name="Cuomo C."/>
            <person name="Litvintseva A."/>
            <person name="Chen Y."/>
            <person name="Heitman J."/>
            <person name="Sun S."/>
            <person name="Springer D."/>
            <person name="Dromer F."/>
            <person name="Young S.K."/>
            <person name="Zeng Q."/>
            <person name="Gargeya S."/>
            <person name="Fitzgerald M."/>
            <person name="Abouelleil A."/>
            <person name="Alvarado L."/>
            <person name="Berlin A.M."/>
            <person name="Chapman S.B."/>
            <person name="Dewar J."/>
            <person name="Goldberg J."/>
            <person name="Griggs A."/>
            <person name="Gujja S."/>
            <person name="Hansen M."/>
            <person name="Howarth C."/>
            <person name="Imamovic A."/>
            <person name="Larimer J."/>
            <person name="McCowan C."/>
            <person name="Murphy C."/>
            <person name="Pearson M."/>
            <person name="Priest M."/>
            <person name="Roberts A."/>
            <person name="Saif S."/>
            <person name="Shea T."/>
            <person name="Sykes S."/>
            <person name="Wortman J."/>
            <person name="Nusbaum C."/>
            <person name="Birren B."/>
        </authorList>
    </citation>
    <scope>NUCLEOTIDE SEQUENCE [LARGE SCALE GENOMIC DNA]</scope>
    <source>
        <strain evidence="2 3">BCC8398</strain>
    </source>
</reference>